<reference evidence="1 2" key="1">
    <citation type="submission" date="2018-07" db="EMBL/GenBank/DDBJ databases">
        <title>Genome sequencing of Moraxellaceae gen. HYN0046.</title>
        <authorList>
            <person name="Kim M."/>
            <person name="Yi H."/>
        </authorList>
    </citation>
    <scope>NUCLEOTIDE SEQUENCE [LARGE SCALE GENOMIC DNA]</scope>
    <source>
        <strain evidence="1 2">HYN0046</strain>
    </source>
</reference>
<dbReference type="Gene3D" id="3.40.50.300">
    <property type="entry name" value="P-loop containing nucleotide triphosphate hydrolases"/>
    <property type="match status" value="1"/>
</dbReference>
<accession>A0A345PAV2</accession>
<keyword evidence="2" id="KW-1185">Reference proteome</keyword>
<dbReference type="InterPro" id="IPR027417">
    <property type="entry name" value="P-loop_NTPase"/>
</dbReference>
<gene>
    <name evidence="1" type="ORF">HYN46_17155</name>
</gene>
<evidence type="ECO:0000313" key="1">
    <source>
        <dbReference type="EMBL" id="AXI04411.1"/>
    </source>
</evidence>
<dbReference type="KEGG" id="mbah:HYN46_17155"/>
<name>A0A345PAV2_9GAMM</name>
<evidence type="ECO:0000313" key="2">
    <source>
        <dbReference type="Proteomes" id="UP000253940"/>
    </source>
</evidence>
<dbReference type="OrthoDB" id="479677at2"/>
<sequence length="509" mass="58198">MFYCLQDAMWRVCSGALYKIMIKGDNDEDVLVQEFKPNAAQMRLIKRLWYRNIILKARQLGFTTLICILWLDHALFNADTRCGIIAQDKEAVQKIFRDKVQFAYEKLPDVLKNAMPLARSNASELLFGHNNSSIKVATSMRSGTIHRLLVSEFGKICHMFPIKAAEVVTGSLPAVPKNGMVVIESTAEGQDGDFFNMTQSAKKVKELGRKLAQKEYRLHFAPWFDEPHYRVNPDDVVMTDKDHKYFDELEAKLNVSLDLQQRAWYVSERDVTFSGNPQKMWQEYPSFVDEAFQVSKEGCYYAEQMTIVRKQGRITTVKYTQGVPVNTFWDIGSSDGCGIWLHQRVGLQDRFIGYVEGWGEPYAFYVKKLQTTGYVWGKHCLPHDAGHVRQGQVANTSPMKMLQDLGLRDIVIVNRVQDLQQGIQITRDVLVGDVWFDATECKEGIAHLDGYTKSWSQHRGTWSDEPLKNIHTEGADSFRQFPQAMAQGLLNVKVIPKSTQRGRRGGWMS</sequence>
<proteinExistence type="predicted"/>
<dbReference type="AlphaFoldDB" id="A0A345PAV2"/>
<organism evidence="1 2">
    <name type="scientific">Aquirhabdus parva</name>
    <dbReference type="NCBI Taxonomy" id="2283318"/>
    <lineage>
        <taxon>Bacteria</taxon>
        <taxon>Pseudomonadati</taxon>
        <taxon>Pseudomonadota</taxon>
        <taxon>Gammaproteobacteria</taxon>
        <taxon>Moraxellales</taxon>
        <taxon>Moraxellaceae</taxon>
        <taxon>Aquirhabdus</taxon>
    </lineage>
</organism>
<dbReference type="EMBL" id="CP031222">
    <property type="protein sequence ID" value="AXI04411.1"/>
    <property type="molecule type" value="Genomic_DNA"/>
</dbReference>
<protein>
    <submittedName>
        <fullName evidence="1">Terminase</fullName>
    </submittedName>
</protein>
<dbReference type="Proteomes" id="UP000253940">
    <property type="component" value="Chromosome"/>
</dbReference>